<dbReference type="Proteomes" id="UP000034078">
    <property type="component" value="Unassembled WGS sequence"/>
</dbReference>
<dbReference type="CDD" id="cd04186">
    <property type="entry name" value="GT_2_like_c"/>
    <property type="match status" value="1"/>
</dbReference>
<evidence type="ECO:0000313" key="4">
    <source>
        <dbReference type="EMBL" id="KKU01024.1"/>
    </source>
</evidence>
<dbReference type="AlphaFoldDB" id="A0A837IEX3"/>
<dbReference type="InterPro" id="IPR036514">
    <property type="entry name" value="SGNH_hydro_sf"/>
</dbReference>
<dbReference type="EMBL" id="LCKO01000003">
    <property type="protein sequence ID" value="KKU01024.1"/>
    <property type="molecule type" value="Genomic_DNA"/>
</dbReference>
<dbReference type="Gene3D" id="3.90.550.10">
    <property type="entry name" value="Spore Coat Polysaccharide Biosynthesis Protein SpsA, Chain A"/>
    <property type="match status" value="1"/>
</dbReference>
<evidence type="ECO:0000313" key="5">
    <source>
        <dbReference type="Proteomes" id="UP000034078"/>
    </source>
</evidence>
<dbReference type="Pfam" id="PF13641">
    <property type="entry name" value="Glyco_tranf_2_3"/>
    <property type="match status" value="1"/>
</dbReference>
<evidence type="ECO:0000256" key="1">
    <source>
        <dbReference type="ARBA" id="ARBA00006739"/>
    </source>
</evidence>
<reference evidence="4 5" key="1">
    <citation type="journal article" date="2015" name="Nature">
        <title>rRNA introns, odd ribosomes, and small enigmatic genomes across a large radiation of phyla.</title>
        <authorList>
            <person name="Brown C.T."/>
            <person name="Hug L.A."/>
            <person name="Thomas B.C."/>
            <person name="Sharon I."/>
            <person name="Castelle C.J."/>
            <person name="Singh A."/>
            <person name="Wilkins M.J."/>
            <person name="Williams K.H."/>
            <person name="Banfield J.F."/>
        </authorList>
    </citation>
    <scope>NUCLEOTIDE SEQUENCE [LARGE SCALE GENOMIC DNA]</scope>
</reference>
<dbReference type="SUPFAM" id="SSF52266">
    <property type="entry name" value="SGNH hydrolase"/>
    <property type="match status" value="1"/>
</dbReference>
<gene>
    <name evidence="4" type="ORF">UX01_C0003G0077</name>
</gene>
<comment type="caution">
    <text evidence="4">The sequence shown here is derived from an EMBL/GenBank/DDBJ whole genome shotgun (WGS) entry which is preliminary data.</text>
</comment>
<dbReference type="SUPFAM" id="SSF53448">
    <property type="entry name" value="Nucleotide-diphospho-sugar transferases"/>
    <property type="match status" value="1"/>
</dbReference>
<dbReference type="GO" id="GO:0016757">
    <property type="term" value="F:glycosyltransferase activity"/>
    <property type="evidence" value="ECO:0007669"/>
    <property type="project" value="UniProtKB-KW"/>
</dbReference>
<name>A0A837IEX3_9BACT</name>
<organism evidence="4 5">
    <name type="scientific">Candidatus Collierbacteria bacterium GW2011_GWB2_45_17</name>
    <dbReference type="NCBI Taxonomy" id="1618388"/>
    <lineage>
        <taxon>Bacteria</taxon>
        <taxon>Candidatus Collieribacteriota</taxon>
    </lineage>
</organism>
<keyword evidence="3" id="KW-0808">Transferase</keyword>
<evidence type="ECO:0008006" key="6">
    <source>
        <dbReference type="Google" id="ProtNLM"/>
    </source>
</evidence>
<dbReference type="InterPro" id="IPR029044">
    <property type="entry name" value="Nucleotide-diphossugar_trans"/>
</dbReference>
<accession>A0A837IEX3</accession>
<dbReference type="Gene3D" id="3.40.50.1110">
    <property type="entry name" value="SGNH hydrolase"/>
    <property type="match status" value="1"/>
</dbReference>
<protein>
    <recommendedName>
        <fullName evidence="6">Glycosyltransferase 2-like domain-containing protein</fullName>
    </recommendedName>
</protein>
<comment type="similarity">
    <text evidence="1">Belongs to the glycosyltransferase 2 family.</text>
</comment>
<keyword evidence="2" id="KW-0328">Glycosyltransferase</keyword>
<proteinExistence type="inferred from homology"/>
<dbReference type="PANTHER" id="PTHR43179">
    <property type="entry name" value="RHAMNOSYLTRANSFERASE WBBL"/>
    <property type="match status" value="1"/>
</dbReference>
<evidence type="ECO:0000256" key="3">
    <source>
        <dbReference type="ARBA" id="ARBA00022679"/>
    </source>
</evidence>
<evidence type="ECO:0000256" key="2">
    <source>
        <dbReference type="ARBA" id="ARBA00022676"/>
    </source>
</evidence>
<dbReference type="PANTHER" id="PTHR43179:SF12">
    <property type="entry name" value="GALACTOFURANOSYLTRANSFERASE GLFT2"/>
    <property type="match status" value="1"/>
</dbReference>
<sequence>MKLPKIGAVVVNYNNPSDTRETLKSLLRFSTNQEGFGLAIYLVNNGCTDPESSRLVEQFPHVVQIVSNTNLGFAGGNNLGLKKALKDGCSHVLFINNDATIISDDFFEKMLLSGFSITSPLIEYTQNGKTVHDFGGKIDYLFGRNTHLLSPGKADYYSGACLFTKSEVFKKIRGFDEAFFLYYEDVDFCLKAKEAGFAIGLLASVKISHRLSSSTNKLGAKKIKILARSHLLFCRRYLPVFSFPFYSLFNLYLNSKRIPEFLKAKKTELNQSLYPTLNWLFCIFLKIPQFHLIGDSHVWNYELTHPFIIHHLGAATAFNLGSQNSLTGSYQKLQITLNKINKRSSVIIFELGEIDCRLHIYHQYRKKNRTKSIKQIIDKTVSNYLKVVGETEGKGFKVAILSPTPTGIEQNIYQKEFFANLKKRDQITLQFHRVLREKAEKRGIIYLDLYSLVASKNGGIKKKFRQDEVHLNSAVIPLTLRLLKAKQLYQL</sequence>